<accession>A0A644ZVZ1</accession>
<evidence type="ECO:0000256" key="1">
    <source>
        <dbReference type="SAM" id="MobiDB-lite"/>
    </source>
</evidence>
<evidence type="ECO:0000313" key="2">
    <source>
        <dbReference type="EMBL" id="MPM42803.1"/>
    </source>
</evidence>
<dbReference type="EMBL" id="VSSQ01009863">
    <property type="protein sequence ID" value="MPM42803.1"/>
    <property type="molecule type" value="Genomic_DNA"/>
</dbReference>
<protein>
    <submittedName>
        <fullName evidence="2">Uncharacterized protein</fullName>
    </submittedName>
</protein>
<dbReference type="AlphaFoldDB" id="A0A644ZVZ1"/>
<organism evidence="2">
    <name type="scientific">bioreactor metagenome</name>
    <dbReference type="NCBI Taxonomy" id="1076179"/>
    <lineage>
        <taxon>unclassified sequences</taxon>
        <taxon>metagenomes</taxon>
        <taxon>ecological metagenomes</taxon>
    </lineage>
</organism>
<sequence length="142" mass="15406">MMHDGVDQSGGAHHAHEHAHEAAHSHLHTHTGEHAHSHEGLPPATVHTHEHTHSVVHDHDHAHAGDHSHTHELLTESDLDEAMDAIRGPLGQISHSCAELAACADQLRRLDHKDAADALESAILDYTSANAKVSECLFLLNQ</sequence>
<name>A0A644ZVZ1_9ZZZZ</name>
<feature type="region of interest" description="Disordered" evidence="1">
    <location>
        <begin position="1"/>
        <end position="45"/>
    </location>
</feature>
<proteinExistence type="predicted"/>
<gene>
    <name evidence="2" type="ORF">SDC9_89474</name>
</gene>
<feature type="compositionally biased region" description="Basic and acidic residues" evidence="1">
    <location>
        <begin position="18"/>
        <end position="39"/>
    </location>
</feature>
<reference evidence="2" key="1">
    <citation type="submission" date="2019-08" db="EMBL/GenBank/DDBJ databases">
        <authorList>
            <person name="Kucharzyk K."/>
            <person name="Murdoch R.W."/>
            <person name="Higgins S."/>
            <person name="Loffler F."/>
        </authorList>
    </citation>
    <scope>NUCLEOTIDE SEQUENCE</scope>
</reference>
<comment type="caution">
    <text evidence="2">The sequence shown here is derived from an EMBL/GenBank/DDBJ whole genome shotgun (WGS) entry which is preliminary data.</text>
</comment>